<dbReference type="SUPFAM" id="SSF56784">
    <property type="entry name" value="HAD-like"/>
    <property type="match status" value="1"/>
</dbReference>
<keyword evidence="2" id="KW-1185">Reference proteome</keyword>
<dbReference type="InterPro" id="IPR023198">
    <property type="entry name" value="PGP-like_dom2"/>
</dbReference>
<dbReference type="InterPro" id="IPR036412">
    <property type="entry name" value="HAD-like_sf"/>
</dbReference>
<dbReference type="InterPro" id="IPR041492">
    <property type="entry name" value="HAD_2"/>
</dbReference>
<comment type="caution">
    <text evidence="1">The sequence shown here is derived from an EMBL/GenBank/DDBJ whole genome shotgun (WGS) entry which is preliminary data.</text>
</comment>
<evidence type="ECO:0000313" key="2">
    <source>
        <dbReference type="Proteomes" id="UP001597497"/>
    </source>
</evidence>
<gene>
    <name evidence="1" type="ORF">ACFSUC_16015</name>
</gene>
<dbReference type="InterPro" id="IPR023214">
    <property type="entry name" value="HAD_sf"/>
</dbReference>
<dbReference type="EMBL" id="JBHUMM010000043">
    <property type="protein sequence ID" value="MFD2673077.1"/>
    <property type="molecule type" value="Genomic_DNA"/>
</dbReference>
<dbReference type="Pfam" id="PF13419">
    <property type="entry name" value="HAD_2"/>
    <property type="match status" value="1"/>
</dbReference>
<evidence type="ECO:0000313" key="1">
    <source>
        <dbReference type="EMBL" id="MFD2673077.1"/>
    </source>
</evidence>
<name>A0ABW5RGB0_9BACL</name>
<dbReference type="RefSeq" id="WP_379930633.1">
    <property type="nucleotide sequence ID" value="NZ_JBHUMM010000043.1"/>
</dbReference>
<dbReference type="PRINTS" id="PR00413">
    <property type="entry name" value="HADHALOGNASE"/>
</dbReference>
<dbReference type="Proteomes" id="UP001597497">
    <property type="component" value="Unassembled WGS sequence"/>
</dbReference>
<dbReference type="Gene3D" id="1.10.150.240">
    <property type="entry name" value="Putative phosphatase, domain 2"/>
    <property type="match status" value="1"/>
</dbReference>
<keyword evidence="1" id="KW-0378">Hydrolase</keyword>
<dbReference type="PANTHER" id="PTHR43434:SF1">
    <property type="entry name" value="PHOSPHOGLYCOLATE PHOSPHATASE"/>
    <property type="match status" value="1"/>
</dbReference>
<accession>A0ABW5RGB0</accession>
<dbReference type="InterPro" id="IPR050155">
    <property type="entry name" value="HAD-like_hydrolase_sf"/>
</dbReference>
<dbReference type="InterPro" id="IPR006439">
    <property type="entry name" value="HAD-SF_hydro_IA"/>
</dbReference>
<dbReference type="SFLD" id="SFLDS00003">
    <property type="entry name" value="Haloacid_Dehalogenase"/>
    <property type="match status" value="1"/>
</dbReference>
<dbReference type="PANTHER" id="PTHR43434">
    <property type="entry name" value="PHOSPHOGLYCOLATE PHOSPHATASE"/>
    <property type="match status" value="1"/>
</dbReference>
<sequence>MKGIIFDMDNTLLRSRIDFEAMKMETYAFLVRHHRLPASLDLGMHTTSTLIAMAMEKEAMDDQLLQQLWEIPMKYEVAGMKEAELEPGIRDILIALKQRKIPLVVVTNNSIVAAKKALERNDIFTYFDNVIGRETVQALKPAPDAFLHVLNLYPDTQPDDWLSVGDAWIDGRASIDAGIPFLAYRGDAMKMKQMGVAPTGYLTEMKQLVNFL</sequence>
<dbReference type="EC" id="3.-.-.-" evidence="1"/>
<reference evidence="2" key="1">
    <citation type="journal article" date="2019" name="Int. J. Syst. Evol. Microbiol.">
        <title>The Global Catalogue of Microorganisms (GCM) 10K type strain sequencing project: providing services to taxonomists for standard genome sequencing and annotation.</title>
        <authorList>
            <consortium name="The Broad Institute Genomics Platform"/>
            <consortium name="The Broad Institute Genome Sequencing Center for Infectious Disease"/>
            <person name="Wu L."/>
            <person name="Ma J."/>
        </authorList>
    </citation>
    <scope>NUCLEOTIDE SEQUENCE [LARGE SCALE GENOMIC DNA]</scope>
    <source>
        <strain evidence="2">KCTC 33676</strain>
    </source>
</reference>
<dbReference type="SFLD" id="SFLDG01129">
    <property type="entry name" value="C1.5:_HAD__Beta-PGM__Phosphata"/>
    <property type="match status" value="1"/>
</dbReference>
<organism evidence="1 2">
    <name type="scientific">Marinicrinis sediminis</name>
    <dbReference type="NCBI Taxonomy" id="1652465"/>
    <lineage>
        <taxon>Bacteria</taxon>
        <taxon>Bacillati</taxon>
        <taxon>Bacillota</taxon>
        <taxon>Bacilli</taxon>
        <taxon>Bacillales</taxon>
        <taxon>Paenibacillaceae</taxon>
    </lineage>
</organism>
<proteinExistence type="predicted"/>
<dbReference type="GO" id="GO:0016787">
    <property type="term" value="F:hydrolase activity"/>
    <property type="evidence" value="ECO:0007669"/>
    <property type="project" value="UniProtKB-KW"/>
</dbReference>
<protein>
    <submittedName>
        <fullName evidence="1">HAD family hydrolase</fullName>
        <ecNumber evidence="1">3.-.-.-</ecNumber>
    </submittedName>
</protein>
<dbReference type="Gene3D" id="3.40.50.1000">
    <property type="entry name" value="HAD superfamily/HAD-like"/>
    <property type="match status" value="1"/>
</dbReference>